<comment type="caution">
    <text evidence="2">The sequence shown here is derived from an EMBL/GenBank/DDBJ whole genome shotgun (WGS) entry which is preliminary data.</text>
</comment>
<gene>
    <name evidence="2" type="ORF">DGYR_LOCUS11623</name>
</gene>
<evidence type="ECO:0000313" key="2">
    <source>
        <dbReference type="EMBL" id="CAD5124015.1"/>
    </source>
</evidence>
<dbReference type="InterPro" id="IPR013783">
    <property type="entry name" value="Ig-like_fold"/>
</dbReference>
<dbReference type="InterPro" id="IPR003599">
    <property type="entry name" value="Ig_sub"/>
</dbReference>
<name>A0A7I8W6X6_9ANNE</name>
<evidence type="ECO:0000259" key="1">
    <source>
        <dbReference type="PROSITE" id="PS50835"/>
    </source>
</evidence>
<sequence length="225" mass="25585">MSDAEFPDGQPPTIVEDLQDVRVSFGGIARLQIVVDAAPEPQIEWFKDNMKINGKQYEVFIEDYAYVLEIYDCRYSDTGDYKCVITNDVGKISSVSYVEVIRPEKGEGGRRSSTKQLLQKYQQQYGHRKQFSSVGKAHIESLAEEDEIGDSSKNSIEKLSSYDNEKERYQQTSSLSFIKTLQNVTCTNGDDFIIDCTITKQNTNNIRVVWMKDGRLLGKSLVSFN</sequence>
<dbReference type="InterPro" id="IPR007110">
    <property type="entry name" value="Ig-like_dom"/>
</dbReference>
<feature type="domain" description="Ig-like" evidence="1">
    <location>
        <begin position="173"/>
        <end position="225"/>
    </location>
</feature>
<dbReference type="FunFam" id="2.60.40.10:FF:000022">
    <property type="entry name" value="Cardiac titin"/>
    <property type="match status" value="1"/>
</dbReference>
<dbReference type="Gene3D" id="2.60.40.10">
    <property type="entry name" value="Immunoglobulins"/>
    <property type="match status" value="2"/>
</dbReference>
<dbReference type="AlphaFoldDB" id="A0A7I8W6X6"/>
<dbReference type="PANTHER" id="PTHR47633">
    <property type="entry name" value="IMMUNOGLOBULIN"/>
    <property type="match status" value="1"/>
</dbReference>
<proteinExistence type="predicted"/>
<dbReference type="EMBL" id="CAJFCJ010000020">
    <property type="protein sequence ID" value="CAD5124015.1"/>
    <property type="molecule type" value="Genomic_DNA"/>
</dbReference>
<keyword evidence="3" id="KW-1185">Reference proteome</keyword>
<organism evidence="2 3">
    <name type="scientific">Dimorphilus gyrociliatus</name>
    <dbReference type="NCBI Taxonomy" id="2664684"/>
    <lineage>
        <taxon>Eukaryota</taxon>
        <taxon>Metazoa</taxon>
        <taxon>Spiralia</taxon>
        <taxon>Lophotrochozoa</taxon>
        <taxon>Annelida</taxon>
        <taxon>Polychaeta</taxon>
        <taxon>Polychaeta incertae sedis</taxon>
        <taxon>Dinophilidae</taxon>
        <taxon>Dimorphilus</taxon>
    </lineage>
</organism>
<protein>
    <submittedName>
        <fullName evidence="2">DgyrCDS12317</fullName>
    </submittedName>
</protein>
<dbReference type="OrthoDB" id="5969272at2759"/>
<accession>A0A7I8W6X6</accession>
<evidence type="ECO:0000313" key="3">
    <source>
        <dbReference type="Proteomes" id="UP000549394"/>
    </source>
</evidence>
<dbReference type="PANTHER" id="PTHR47633:SF8">
    <property type="entry name" value="SPEG NEIGHBOR PROTEIN"/>
    <property type="match status" value="1"/>
</dbReference>
<dbReference type="Proteomes" id="UP000549394">
    <property type="component" value="Unassembled WGS sequence"/>
</dbReference>
<dbReference type="PROSITE" id="PS50835">
    <property type="entry name" value="IG_LIKE"/>
    <property type="match status" value="2"/>
</dbReference>
<dbReference type="Pfam" id="PF07679">
    <property type="entry name" value="I-set"/>
    <property type="match status" value="1"/>
</dbReference>
<dbReference type="SMART" id="SM00409">
    <property type="entry name" value="IG"/>
    <property type="match status" value="1"/>
</dbReference>
<feature type="domain" description="Ig-like" evidence="1">
    <location>
        <begin position="12"/>
        <end position="96"/>
    </location>
</feature>
<dbReference type="InterPro" id="IPR013098">
    <property type="entry name" value="Ig_I-set"/>
</dbReference>
<dbReference type="InterPro" id="IPR036179">
    <property type="entry name" value="Ig-like_dom_sf"/>
</dbReference>
<dbReference type="GO" id="GO:0004672">
    <property type="term" value="F:protein kinase activity"/>
    <property type="evidence" value="ECO:0007669"/>
    <property type="project" value="TreeGrafter"/>
</dbReference>
<dbReference type="SUPFAM" id="SSF48726">
    <property type="entry name" value="Immunoglobulin"/>
    <property type="match status" value="2"/>
</dbReference>
<reference evidence="2 3" key="1">
    <citation type="submission" date="2020-08" db="EMBL/GenBank/DDBJ databases">
        <authorList>
            <person name="Hejnol A."/>
        </authorList>
    </citation>
    <scope>NUCLEOTIDE SEQUENCE [LARGE SCALE GENOMIC DNA]</scope>
</reference>